<comment type="caution">
    <text evidence="1">The sequence shown here is derived from an EMBL/GenBank/DDBJ whole genome shotgun (WGS) entry which is preliminary data.</text>
</comment>
<reference evidence="1 2" key="1">
    <citation type="submission" date="2017-09" db="EMBL/GenBank/DDBJ databases">
        <title>Reassesment of A. cryaerophilus.</title>
        <authorList>
            <person name="Perez-Cataluna A."/>
            <person name="Collado L."/>
            <person name="Salgado O."/>
            <person name="Lefinanco V."/>
            <person name="Figueras M.J."/>
        </authorList>
    </citation>
    <scope>NUCLEOTIDE SEQUENCE [LARGE SCALE GENOMIC DNA]</scope>
    <source>
        <strain evidence="1 2">LMG 9861</strain>
    </source>
</reference>
<dbReference type="PANTHER" id="PTHR43563">
    <property type="entry name" value="AMINE OXIDASE"/>
    <property type="match status" value="1"/>
</dbReference>
<dbReference type="RefSeq" id="WP_105908329.1">
    <property type="nucleotide sequence ID" value="NZ_NXGJ01000001.1"/>
</dbReference>
<protein>
    <submittedName>
        <fullName evidence="1">Spermidine dehydrogenase</fullName>
    </submittedName>
</protein>
<name>A0A2S9SRA4_9BACT</name>
<proteinExistence type="predicted"/>
<dbReference type="Proteomes" id="UP000239065">
    <property type="component" value="Unassembled WGS sequence"/>
</dbReference>
<accession>A0A2S9SRA4</accession>
<dbReference type="Pfam" id="PF13450">
    <property type="entry name" value="NAD_binding_8"/>
    <property type="match status" value="1"/>
</dbReference>
<evidence type="ECO:0000313" key="2">
    <source>
        <dbReference type="Proteomes" id="UP000239065"/>
    </source>
</evidence>
<organism evidence="1 2">
    <name type="scientific">Aliarcobacter cryaerophilus</name>
    <dbReference type="NCBI Taxonomy" id="28198"/>
    <lineage>
        <taxon>Bacteria</taxon>
        <taxon>Pseudomonadati</taxon>
        <taxon>Campylobacterota</taxon>
        <taxon>Epsilonproteobacteria</taxon>
        <taxon>Campylobacterales</taxon>
        <taxon>Arcobacteraceae</taxon>
        <taxon>Aliarcobacter</taxon>
    </lineage>
</organism>
<dbReference type="EMBL" id="NXGJ01000001">
    <property type="protein sequence ID" value="PRM89124.1"/>
    <property type="molecule type" value="Genomic_DNA"/>
</dbReference>
<evidence type="ECO:0000313" key="1">
    <source>
        <dbReference type="EMBL" id="PRM89124.1"/>
    </source>
</evidence>
<dbReference type="PANTHER" id="PTHR43563:SF1">
    <property type="entry name" value="AMINE OXIDASE [FLAVIN-CONTAINING] B"/>
    <property type="match status" value="1"/>
</dbReference>
<dbReference type="Gene3D" id="3.50.50.60">
    <property type="entry name" value="FAD/NAD(P)-binding domain"/>
    <property type="match status" value="1"/>
</dbReference>
<dbReference type="InterPro" id="IPR050703">
    <property type="entry name" value="Flavin_MAO"/>
</dbReference>
<dbReference type="GO" id="GO:0016491">
    <property type="term" value="F:oxidoreductase activity"/>
    <property type="evidence" value="ECO:0007669"/>
    <property type="project" value="UniProtKB-ARBA"/>
</dbReference>
<gene>
    <name evidence="1" type="ORF">CJ669_01105</name>
</gene>
<sequence>MKRRDFLNGIALTVAAGLTPLDLLATGEIKDQRTVKDALDLKEYYPPKWQGLRGSTNEAYEFAHMLRDGKKFNYNNAQKTEDYDFVVVGAGLSGLAAACFYQERFGKDKKILILDNHDDFGGHARRNEIDFEGGEILGYGGSESLQSPKHLYSKNVLKLFKSLNIDIDKLASKFDVNFYPDLGLSRGVYFSSDIFKNKKIVNGNPGQVVCDDIPKDRLNGKPIKEFISEFPLTQKDKDIMIELFENPKDYLKGMSNDEKNDYLDKTNYKAFLREKVKLSTEAIQYFEGSTDDFLALGIDATACSDARMSYLPGFDNMGLDPIEGDDLAEMADPYIYHFPDGNSSVARLMVKKLIPNVAAGGMADMNSIVTTKFDYLKLDLPTNNVRLRLKSTVVNVENSKKGANIVYMNASDKNMYKVFAKKVVMANYNSMIPYIIPTLPKKQKDALALNVKTPLIHTKVIISNWQSFKKLGIHEFYSPKMPYARVKLDYPVDIGTYKHPRDPNKPICLHMTCSPLVFAAQDGVDYEGMDARAIARIGRSKLYTMSFDEHEKIIRKQLQDILGDSGFEHEKDILAIVLNRWGHCYAYTENSLFDDDNESQKIINKARKPFGNISIANSDSDWQAYMHVAIDQAHRAVKEIKS</sequence>
<dbReference type="SUPFAM" id="SSF51905">
    <property type="entry name" value="FAD/NAD(P)-binding domain"/>
    <property type="match status" value="1"/>
</dbReference>
<dbReference type="InterPro" id="IPR036188">
    <property type="entry name" value="FAD/NAD-bd_sf"/>
</dbReference>
<dbReference type="AlphaFoldDB" id="A0A2S9SRA4"/>
<dbReference type="SUPFAM" id="SSF51971">
    <property type="entry name" value="Nucleotide-binding domain"/>
    <property type="match status" value="1"/>
</dbReference>